<dbReference type="InterPro" id="IPR013324">
    <property type="entry name" value="RNA_pol_sigma_r3/r4-like"/>
</dbReference>
<evidence type="ECO:0000256" key="5">
    <source>
        <dbReference type="SAM" id="MobiDB-lite"/>
    </source>
</evidence>
<name>A0A0S4KPB6_9BACT</name>
<dbReference type="InterPro" id="IPR013249">
    <property type="entry name" value="RNA_pol_sigma70_r4_t2"/>
</dbReference>
<dbReference type="InterPro" id="IPR013325">
    <property type="entry name" value="RNA_pol_sigma_r2"/>
</dbReference>
<organism evidence="8 9">
    <name type="scientific">Candidatus Nitrospira inopinata</name>
    <dbReference type="NCBI Taxonomy" id="1715989"/>
    <lineage>
        <taxon>Bacteria</taxon>
        <taxon>Pseudomonadati</taxon>
        <taxon>Nitrospirota</taxon>
        <taxon>Nitrospiria</taxon>
        <taxon>Nitrospirales</taxon>
        <taxon>Nitrospiraceae</taxon>
        <taxon>Nitrospira</taxon>
    </lineage>
</organism>
<dbReference type="InterPro" id="IPR036388">
    <property type="entry name" value="WH-like_DNA-bd_sf"/>
</dbReference>
<dbReference type="PANTHER" id="PTHR43133:SF62">
    <property type="entry name" value="RNA POLYMERASE SIGMA FACTOR SIGZ"/>
    <property type="match status" value="1"/>
</dbReference>
<dbReference type="GO" id="GO:0016987">
    <property type="term" value="F:sigma factor activity"/>
    <property type="evidence" value="ECO:0007669"/>
    <property type="project" value="UniProtKB-KW"/>
</dbReference>
<keyword evidence="3" id="KW-0731">Sigma factor</keyword>
<comment type="similarity">
    <text evidence="1">Belongs to the sigma-70 factor family. ECF subfamily.</text>
</comment>
<keyword evidence="4" id="KW-0804">Transcription</keyword>
<dbReference type="Gene3D" id="1.10.1740.10">
    <property type="match status" value="1"/>
</dbReference>
<dbReference type="GO" id="GO:0006352">
    <property type="term" value="P:DNA-templated transcription initiation"/>
    <property type="evidence" value="ECO:0007669"/>
    <property type="project" value="InterPro"/>
</dbReference>
<dbReference type="AlphaFoldDB" id="A0A0S4KPB6"/>
<feature type="region of interest" description="Disordered" evidence="5">
    <location>
        <begin position="94"/>
        <end position="124"/>
    </location>
</feature>
<keyword evidence="9" id="KW-1185">Reference proteome</keyword>
<reference evidence="9" key="1">
    <citation type="submission" date="2015-09" db="EMBL/GenBank/DDBJ databases">
        <authorList>
            <person name="Daims H."/>
        </authorList>
    </citation>
    <scope>NUCLEOTIDE SEQUENCE [LARGE SCALE GENOMIC DNA]</scope>
</reference>
<gene>
    <name evidence="8" type="ORF">NITINOP_0029</name>
</gene>
<evidence type="ECO:0000259" key="6">
    <source>
        <dbReference type="Pfam" id="PF04542"/>
    </source>
</evidence>
<evidence type="ECO:0000259" key="7">
    <source>
        <dbReference type="Pfam" id="PF08281"/>
    </source>
</evidence>
<dbReference type="OrthoDB" id="9803470at2"/>
<protein>
    <submittedName>
        <fullName evidence="8">Putative RNA polymerase sigma factor, sigma-24 homolog</fullName>
    </submittedName>
</protein>
<evidence type="ECO:0000313" key="9">
    <source>
        <dbReference type="Proteomes" id="UP000066284"/>
    </source>
</evidence>
<dbReference type="Gene3D" id="1.10.10.10">
    <property type="entry name" value="Winged helix-like DNA-binding domain superfamily/Winged helix DNA-binding domain"/>
    <property type="match status" value="1"/>
</dbReference>
<dbReference type="CDD" id="cd06171">
    <property type="entry name" value="Sigma70_r4"/>
    <property type="match status" value="1"/>
</dbReference>
<dbReference type="InterPro" id="IPR007627">
    <property type="entry name" value="RNA_pol_sigma70_r2"/>
</dbReference>
<dbReference type="STRING" id="1715989.NITINOP_0029"/>
<dbReference type="RefSeq" id="WP_062481576.1">
    <property type="nucleotide sequence ID" value="NZ_LN885086.1"/>
</dbReference>
<dbReference type="KEGG" id="nio:NITINOP_0029"/>
<dbReference type="GO" id="GO:0003677">
    <property type="term" value="F:DNA binding"/>
    <property type="evidence" value="ECO:0007669"/>
    <property type="project" value="InterPro"/>
</dbReference>
<dbReference type="Pfam" id="PF08281">
    <property type="entry name" value="Sigma70_r4_2"/>
    <property type="match status" value="1"/>
</dbReference>
<evidence type="ECO:0000256" key="1">
    <source>
        <dbReference type="ARBA" id="ARBA00010641"/>
    </source>
</evidence>
<dbReference type="SUPFAM" id="SSF88946">
    <property type="entry name" value="Sigma2 domain of RNA polymerase sigma factors"/>
    <property type="match status" value="1"/>
</dbReference>
<feature type="domain" description="RNA polymerase sigma-70 region 2" evidence="6">
    <location>
        <begin position="32"/>
        <end position="96"/>
    </location>
</feature>
<dbReference type="Proteomes" id="UP000066284">
    <property type="component" value="Chromosome 1"/>
</dbReference>
<sequence>MRQDPEQAVSTIEPALLSRVVKGEHQAFSRLYDLSSALLYSLALKILGNREEAADLLQEIYLEIWKRAARYDVGRGTPIAWLITLTRNRAVDRLRTGNGRAKRRPAHLPNGSTTEQTADQPSGSFDARADQELRRLILAAAAGLPSAQREAIEMAYYTGLSYAEISSRLNQSPETVKTRIKLAMTKLREALQAEEERNTPS</sequence>
<evidence type="ECO:0000313" key="8">
    <source>
        <dbReference type="EMBL" id="CUQ65006.1"/>
    </source>
</evidence>
<dbReference type="InterPro" id="IPR014284">
    <property type="entry name" value="RNA_pol_sigma-70_dom"/>
</dbReference>
<proteinExistence type="inferred from homology"/>
<dbReference type="NCBIfam" id="TIGR02937">
    <property type="entry name" value="sigma70-ECF"/>
    <property type="match status" value="1"/>
</dbReference>
<keyword evidence="2" id="KW-0805">Transcription regulation</keyword>
<dbReference type="Pfam" id="PF04542">
    <property type="entry name" value="Sigma70_r2"/>
    <property type="match status" value="1"/>
</dbReference>
<evidence type="ECO:0000256" key="2">
    <source>
        <dbReference type="ARBA" id="ARBA00023015"/>
    </source>
</evidence>
<dbReference type="EMBL" id="LN885086">
    <property type="protein sequence ID" value="CUQ65006.1"/>
    <property type="molecule type" value="Genomic_DNA"/>
</dbReference>
<accession>A0A0S4KPB6</accession>
<dbReference type="InterPro" id="IPR039425">
    <property type="entry name" value="RNA_pol_sigma-70-like"/>
</dbReference>
<feature type="domain" description="RNA polymerase sigma factor 70 region 4 type 2" evidence="7">
    <location>
        <begin position="135"/>
        <end position="187"/>
    </location>
</feature>
<dbReference type="SUPFAM" id="SSF88659">
    <property type="entry name" value="Sigma3 and sigma4 domains of RNA polymerase sigma factors"/>
    <property type="match status" value="1"/>
</dbReference>
<evidence type="ECO:0000256" key="4">
    <source>
        <dbReference type="ARBA" id="ARBA00023163"/>
    </source>
</evidence>
<feature type="compositionally biased region" description="Polar residues" evidence="5">
    <location>
        <begin position="110"/>
        <end position="123"/>
    </location>
</feature>
<dbReference type="PANTHER" id="PTHR43133">
    <property type="entry name" value="RNA POLYMERASE ECF-TYPE SIGMA FACTO"/>
    <property type="match status" value="1"/>
</dbReference>
<evidence type="ECO:0000256" key="3">
    <source>
        <dbReference type="ARBA" id="ARBA00023082"/>
    </source>
</evidence>